<dbReference type="PROSITE" id="PS00012">
    <property type="entry name" value="PHOSPHOPANTETHEINE"/>
    <property type="match status" value="1"/>
</dbReference>
<keyword evidence="5" id="KW-0443">Lipid metabolism</keyword>
<evidence type="ECO:0000256" key="3">
    <source>
        <dbReference type="ARBA" id="ARBA00022679"/>
    </source>
</evidence>
<dbReference type="Pfam" id="PF08659">
    <property type="entry name" value="KR"/>
    <property type="match status" value="1"/>
</dbReference>
<gene>
    <name evidence="10" type="ORF">NIES593_17280</name>
</gene>
<dbReference type="Gene3D" id="3.30.70.250">
    <property type="entry name" value="Malonyl-CoA ACP transacylase, ACP-binding"/>
    <property type="match status" value="1"/>
</dbReference>
<dbReference type="InterPro" id="IPR016039">
    <property type="entry name" value="Thiolase-like"/>
</dbReference>
<dbReference type="STRING" id="1921803.NIES593_17280"/>
<dbReference type="InterPro" id="IPR018201">
    <property type="entry name" value="Ketoacyl_synth_AS"/>
</dbReference>
<dbReference type="CDD" id="cd08953">
    <property type="entry name" value="KR_2_SDR_x"/>
    <property type="match status" value="1"/>
</dbReference>
<organism evidence="10 11">
    <name type="scientific">Hydrococcus rivularis NIES-593</name>
    <dbReference type="NCBI Taxonomy" id="1921803"/>
    <lineage>
        <taxon>Bacteria</taxon>
        <taxon>Bacillati</taxon>
        <taxon>Cyanobacteriota</taxon>
        <taxon>Cyanophyceae</taxon>
        <taxon>Pleurocapsales</taxon>
        <taxon>Hydrococcaceae</taxon>
        <taxon>Hydrococcus</taxon>
    </lineage>
</organism>
<dbReference type="PANTHER" id="PTHR43775">
    <property type="entry name" value="FATTY ACID SYNTHASE"/>
    <property type="match status" value="1"/>
</dbReference>
<dbReference type="InterPro" id="IPR014031">
    <property type="entry name" value="Ketoacyl_synth_C"/>
</dbReference>
<dbReference type="Pfam" id="PF21394">
    <property type="entry name" value="Beta-ketacyl_N"/>
    <property type="match status" value="1"/>
</dbReference>
<evidence type="ECO:0000256" key="5">
    <source>
        <dbReference type="ARBA" id="ARBA00023098"/>
    </source>
</evidence>
<evidence type="ECO:0000256" key="2">
    <source>
        <dbReference type="ARBA" id="ARBA00022553"/>
    </source>
</evidence>
<dbReference type="InterPro" id="IPR050091">
    <property type="entry name" value="PKS_NRPS_Biosynth_Enz"/>
</dbReference>
<keyword evidence="2" id="KW-0597">Phosphoprotein</keyword>
<dbReference type="InterPro" id="IPR049490">
    <property type="entry name" value="C883_1060-like_KR_N"/>
</dbReference>
<dbReference type="InterPro" id="IPR057326">
    <property type="entry name" value="KR_dom"/>
</dbReference>
<dbReference type="Proteomes" id="UP000186868">
    <property type="component" value="Unassembled WGS sequence"/>
</dbReference>
<dbReference type="InterPro" id="IPR014043">
    <property type="entry name" value="Acyl_transferase_dom"/>
</dbReference>
<dbReference type="SUPFAM" id="SSF52151">
    <property type="entry name" value="FabD/lysophospholipase-like"/>
    <property type="match status" value="1"/>
</dbReference>
<dbReference type="Gene3D" id="3.40.50.720">
    <property type="entry name" value="NAD(P)-binding Rossmann-like Domain"/>
    <property type="match status" value="1"/>
</dbReference>
<dbReference type="SUPFAM" id="SSF53901">
    <property type="entry name" value="Thiolase-like"/>
    <property type="match status" value="1"/>
</dbReference>
<proteinExistence type="predicted"/>
<dbReference type="SMART" id="SM00822">
    <property type="entry name" value="PKS_KR"/>
    <property type="match status" value="1"/>
</dbReference>
<dbReference type="GO" id="GO:0006633">
    <property type="term" value="P:fatty acid biosynthetic process"/>
    <property type="evidence" value="ECO:0007669"/>
    <property type="project" value="InterPro"/>
</dbReference>
<reference evidence="10 11" key="1">
    <citation type="submission" date="2016-11" db="EMBL/GenBank/DDBJ databases">
        <title>Draft Genome Sequences of Nine Cyanobacterial Strains from Diverse Habitats.</title>
        <authorList>
            <person name="Zhu T."/>
            <person name="Hou S."/>
            <person name="Lu X."/>
            <person name="Hess W.R."/>
        </authorList>
    </citation>
    <scope>NUCLEOTIDE SEQUENCE [LARGE SCALE GENOMIC DNA]</scope>
    <source>
        <strain evidence="10 11">NIES-593</strain>
    </source>
</reference>
<feature type="domain" description="Ketosynthase family 3 (KS3)" evidence="9">
    <location>
        <begin position="7"/>
        <end position="435"/>
    </location>
</feature>
<dbReference type="PROSITE" id="PS50075">
    <property type="entry name" value="CARRIER"/>
    <property type="match status" value="1"/>
</dbReference>
<evidence type="ECO:0000256" key="1">
    <source>
        <dbReference type="ARBA" id="ARBA00022450"/>
    </source>
</evidence>
<dbReference type="PROSITE" id="PS52004">
    <property type="entry name" value="KS3_2"/>
    <property type="match status" value="1"/>
</dbReference>
<dbReference type="GO" id="GO:0005737">
    <property type="term" value="C:cytoplasm"/>
    <property type="evidence" value="ECO:0007669"/>
    <property type="project" value="TreeGrafter"/>
</dbReference>
<evidence type="ECO:0000313" key="11">
    <source>
        <dbReference type="Proteomes" id="UP000186868"/>
    </source>
</evidence>
<keyword evidence="6" id="KW-0511">Multifunctional enzyme</keyword>
<keyword evidence="4" id="KW-0276">Fatty acid metabolism</keyword>
<dbReference type="FunFam" id="3.40.47.10:FF:000042">
    <property type="entry name" value="Polyketide synthase Pks13"/>
    <property type="match status" value="1"/>
</dbReference>
<dbReference type="Pfam" id="PF22621">
    <property type="entry name" value="CurL-like_PKS_C"/>
    <property type="match status" value="1"/>
</dbReference>
<dbReference type="Gene3D" id="1.10.1200.10">
    <property type="entry name" value="ACP-like"/>
    <property type="match status" value="1"/>
</dbReference>
<dbReference type="Pfam" id="PF02801">
    <property type="entry name" value="Ketoacyl-synt_C"/>
    <property type="match status" value="1"/>
</dbReference>
<dbReference type="Pfam" id="PF00550">
    <property type="entry name" value="PP-binding"/>
    <property type="match status" value="1"/>
</dbReference>
<keyword evidence="1" id="KW-0596">Phosphopantetheine</keyword>
<dbReference type="SUPFAM" id="SSF51735">
    <property type="entry name" value="NAD(P)-binding Rossmann-fold domains"/>
    <property type="match status" value="2"/>
</dbReference>
<dbReference type="CDD" id="cd00833">
    <property type="entry name" value="PKS"/>
    <property type="match status" value="1"/>
</dbReference>
<dbReference type="InterPro" id="IPR016036">
    <property type="entry name" value="Malonyl_transacylase_ACP-bd"/>
</dbReference>
<dbReference type="RefSeq" id="WP_073600771.1">
    <property type="nucleotide sequence ID" value="NZ_MRCB01000025.1"/>
</dbReference>
<protein>
    <submittedName>
        <fullName evidence="10">Beta-ketoacyl synthase</fullName>
    </submittedName>
</protein>
<evidence type="ECO:0000313" key="10">
    <source>
        <dbReference type="EMBL" id="OKH20880.1"/>
    </source>
</evidence>
<dbReference type="OrthoDB" id="499075at2"/>
<sequence length="1528" mass="168706">MSELDISNSVAIIGMAGRFPGAKNLDEFWLNLCNGVESTTFFSDEELQATGIDPSLLNDPNYIKAGAILEDIDRFDAAFFGFNPREAAIIDPQHRLFLECAWEALEAAGYNSQTYAGRIGTYAGVGWNSYLTSNLASNPELLQPSAEGYQTLIGNEKDYLTTRVSYQLNLTGPSINIQTACSTSLVAVCMACQSLQTYQCDMALAGGVTLSVPHKAGYFYQQGGILSPDSRCRAFDAKAQGTFPGNGVGIVVLKRLEDAIADNDCIHAVIRSSAMNNDGALKVGYTAPSVDGQAEVIAEAIALADLDPETIAYIETHGTGTALGDPIEIAALTKAFRAKTQKKGFCAIGSVKTNIGHLDTAAGVASLIKTVLALKHKKIPPSLHFEQPNPQIDFANSPFFVNTKLCEWESNGTSRRAGVSSFGIGGTNAHVILEEFHAEAQRRRGQREEGGTRGQGDKGTRRQGELIQNLTWQLLVLSAKTESALETATDNLARHLDKHSELNLADVAYTLQVGRREFNYRRIAIALDIEDTIDILTSRDPQKVFTRFQEPGDRAIAFLFPGQGAQYVNMGRELYHTESVFREWIDRSAKLLESYLKLDLRSLLFPSESEVEAAEKLKQTEFAQPALFAIEYALAQLWISWGIIPGAAIGHSIGEYVAACLSGVMSFEDALMLVAKRGRLMQQMPTGAMLAVFLPEAEVKTLLNENVSLAASNAPNLCVVSGTEKAIETLIEQLAAKGIECRRLHTSHAFHSQMMEPVREAFLEEVKKVKLNPPTIPFISNVTGTWITSTQATDANYWAKHLRQTVKFAGGISQLLQPDRILIEVGPGRTLSSLVKQQNPTQEVFSSLRHPKQQDSDVTFLLKSLGQLWLSGVAVNWEGFHAGKQRGRVPLPTYPFERQRYWIEPQTTVRKLAKKSNINDWFYVPSWKQVPLIKTKEIPSGCYLVFVDECGIGSQLVRQLQLAGQDAIAISTGENFEQRDRNNYTINPTNPNDYFALIQFITEQGNIPNQIIYLWSVTQSLETNQTLGFDSLLYLAQALEKQNNPIQLVVIANHLYQIIGNELLSPQKATILGACKVIPQDCSNINCCLIDVEIDASEKDKLIKQLIAEIKVTSENAIAAYRNNRRWVQIFEPISLEKNTQEPTLLRQEGVYLITGGLGEIALVLAEYLARTVQAKLILVGRSQLPKKEAWEEWLATHPPQDITSKKIGKLQALEKLGSQVLILSADVTNYDQMQQAIATAIKQFATINGVIHAAGIAGGGAIQLKILEAAEKVLAPKVEGTLILDELLKDINLDFWVLCSSLSSILGEFGQVDYCGANAFLDAFSHYKASQNSYPTVAINWDTWQEVGMAVNANIPNAFKQQREEILKQGITPTEGIDIFSRILQSGLSQVIVSTRDLPEVIEQQKNFSIASPAIPDLSITHSSISIQNFDNEVEQTISYLWQQFFGLEKIGIHDDFFDLGGHSLLAVQIASKLREIFQIELSVKELMFEATTVGKLAVLVVDKKDRQKDIDEIEKILEEVETNYSN</sequence>
<comment type="caution">
    <text evidence="10">The sequence shown here is derived from an EMBL/GenBank/DDBJ whole genome shotgun (WGS) entry which is preliminary data.</text>
</comment>
<keyword evidence="3" id="KW-0808">Transferase</keyword>
<evidence type="ECO:0000259" key="8">
    <source>
        <dbReference type="PROSITE" id="PS50075"/>
    </source>
</evidence>
<dbReference type="InterPro" id="IPR009081">
    <property type="entry name" value="PP-bd_ACP"/>
</dbReference>
<dbReference type="SMART" id="SM00825">
    <property type="entry name" value="PKS_KS"/>
    <property type="match status" value="1"/>
</dbReference>
<keyword evidence="11" id="KW-1185">Reference proteome</keyword>
<dbReference type="GO" id="GO:0071770">
    <property type="term" value="P:DIM/DIP cell wall layer assembly"/>
    <property type="evidence" value="ECO:0007669"/>
    <property type="project" value="TreeGrafter"/>
</dbReference>
<evidence type="ECO:0000256" key="4">
    <source>
        <dbReference type="ARBA" id="ARBA00022832"/>
    </source>
</evidence>
<accession>A0A1U7HBC4</accession>
<feature type="domain" description="Carrier" evidence="8">
    <location>
        <begin position="1430"/>
        <end position="1506"/>
    </location>
</feature>
<dbReference type="InterPro" id="IPR036736">
    <property type="entry name" value="ACP-like_sf"/>
</dbReference>
<dbReference type="InterPro" id="IPR001227">
    <property type="entry name" value="Ac_transferase_dom_sf"/>
</dbReference>
<dbReference type="Gene3D" id="3.40.47.10">
    <property type="match status" value="1"/>
</dbReference>
<evidence type="ECO:0000256" key="6">
    <source>
        <dbReference type="ARBA" id="ARBA00023268"/>
    </source>
</evidence>
<feature type="region of interest" description="Disordered" evidence="7">
    <location>
        <begin position="439"/>
        <end position="462"/>
    </location>
</feature>
<evidence type="ECO:0000256" key="7">
    <source>
        <dbReference type="SAM" id="MobiDB-lite"/>
    </source>
</evidence>
<dbReference type="GO" id="GO:0004315">
    <property type="term" value="F:3-oxoacyl-[acyl-carrier-protein] synthase activity"/>
    <property type="evidence" value="ECO:0007669"/>
    <property type="project" value="InterPro"/>
</dbReference>
<dbReference type="InterPro" id="IPR036291">
    <property type="entry name" value="NAD(P)-bd_dom_sf"/>
</dbReference>
<dbReference type="SMART" id="SM00827">
    <property type="entry name" value="PKS_AT"/>
    <property type="match status" value="1"/>
</dbReference>
<dbReference type="PANTHER" id="PTHR43775:SF51">
    <property type="entry name" value="INACTIVE PHENOLPHTHIOCEROL SYNTHESIS POLYKETIDE SYNTHASE TYPE I PKS1-RELATED"/>
    <property type="match status" value="1"/>
</dbReference>
<dbReference type="InterPro" id="IPR006162">
    <property type="entry name" value="Ppantetheine_attach_site"/>
</dbReference>
<dbReference type="InterPro" id="IPR014030">
    <property type="entry name" value="Ketoacyl_synth_N"/>
</dbReference>
<name>A0A1U7HBC4_9CYAN</name>
<dbReference type="InterPro" id="IPR020841">
    <property type="entry name" value="PKS_Beta-ketoAc_synthase_dom"/>
</dbReference>
<dbReference type="InterPro" id="IPR016035">
    <property type="entry name" value="Acyl_Trfase/lysoPLipase"/>
</dbReference>
<dbReference type="GO" id="GO:0004312">
    <property type="term" value="F:fatty acid synthase activity"/>
    <property type="evidence" value="ECO:0007669"/>
    <property type="project" value="TreeGrafter"/>
</dbReference>
<dbReference type="EMBL" id="MRCB01000025">
    <property type="protein sequence ID" value="OKH20880.1"/>
    <property type="molecule type" value="Genomic_DNA"/>
</dbReference>
<dbReference type="PROSITE" id="PS00606">
    <property type="entry name" value="KS3_1"/>
    <property type="match status" value="1"/>
</dbReference>
<dbReference type="Gene3D" id="3.40.366.10">
    <property type="entry name" value="Malonyl-Coenzyme A Acyl Carrier Protein, domain 2"/>
    <property type="match status" value="1"/>
</dbReference>
<dbReference type="GO" id="GO:0005886">
    <property type="term" value="C:plasma membrane"/>
    <property type="evidence" value="ECO:0007669"/>
    <property type="project" value="TreeGrafter"/>
</dbReference>
<dbReference type="Gene3D" id="3.30.70.3290">
    <property type="match status" value="1"/>
</dbReference>
<dbReference type="Pfam" id="PF00109">
    <property type="entry name" value="ketoacyl-synt"/>
    <property type="match status" value="1"/>
</dbReference>
<dbReference type="SUPFAM" id="SSF55048">
    <property type="entry name" value="Probable ACP-binding domain of malonyl-CoA ACP transacylase"/>
    <property type="match status" value="1"/>
</dbReference>
<dbReference type="InterPro" id="IPR013968">
    <property type="entry name" value="PKS_KR"/>
</dbReference>
<evidence type="ECO:0000259" key="9">
    <source>
        <dbReference type="PROSITE" id="PS52004"/>
    </source>
</evidence>
<dbReference type="SUPFAM" id="SSF47336">
    <property type="entry name" value="ACP-like"/>
    <property type="match status" value="1"/>
</dbReference>
<dbReference type="Pfam" id="PF00698">
    <property type="entry name" value="Acyl_transf_1"/>
    <property type="match status" value="1"/>
</dbReference>